<dbReference type="GO" id="GO:0009279">
    <property type="term" value="C:cell outer membrane"/>
    <property type="evidence" value="ECO:0007669"/>
    <property type="project" value="UniProtKB-SubCell"/>
</dbReference>
<keyword evidence="4 10" id="KW-0812">Transmembrane</keyword>
<comment type="caution">
    <text evidence="11">The sequence shown here is derived from an EMBL/GenBank/DDBJ whole genome shotgun (WGS) entry which is preliminary data.</text>
</comment>
<proteinExistence type="inferred from homology"/>
<evidence type="ECO:0000256" key="2">
    <source>
        <dbReference type="ARBA" id="ARBA00022448"/>
    </source>
</evidence>
<dbReference type="AlphaFoldDB" id="A0A506UJP1"/>
<accession>A0A506UJP1</accession>
<evidence type="ECO:0000256" key="4">
    <source>
        <dbReference type="ARBA" id="ARBA00022692"/>
    </source>
</evidence>
<keyword evidence="8 10" id="KW-0472">Membrane</keyword>
<name>A0A506UJP1_9HYPH</name>
<organism evidence="11 12">
    <name type="scientific">Martelella alba</name>
    <dbReference type="NCBI Taxonomy" id="2590451"/>
    <lineage>
        <taxon>Bacteria</taxon>
        <taxon>Pseudomonadati</taxon>
        <taxon>Pseudomonadota</taxon>
        <taxon>Alphaproteobacteria</taxon>
        <taxon>Hyphomicrobiales</taxon>
        <taxon>Aurantimonadaceae</taxon>
        <taxon>Martelella</taxon>
    </lineage>
</organism>
<dbReference type="EMBL" id="VHLG01000001">
    <property type="protein sequence ID" value="TPW33512.1"/>
    <property type="molecule type" value="Genomic_DNA"/>
</dbReference>
<evidence type="ECO:0000256" key="6">
    <source>
        <dbReference type="ARBA" id="ARBA00023065"/>
    </source>
</evidence>
<keyword evidence="9 10" id="KW-0998">Cell outer membrane</keyword>
<gene>
    <name evidence="11" type="ORF">FJU08_02845</name>
</gene>
<evidence type="ECO:0000313" key="11">
    <source>
        <dbReference type="EMBL" id="TPW33512.1"/>
    </source>
</evidence>
<dbReference type="GO" id="GO:0046930">
    <property type="term" value="C:pore complex"/>
    <property type="evidence" value="ECO:0007669"/>
    <property type="project" value="UniProtKB-KW"/>
</dbReference>
<evidence type="ECO:0000256" key="9">
    <source>
        <dbReference type="ARBA" id="ARBA00023237"/>
    </source>
</evidence>
<evidence type="ECO:0000256" key="5">
    <source>
        <dbReference type="ARBA" id="ARBA00022729"/>
    </source>
</evidence>
<evidence type="ECO:0000256" key="7">
    <source>
        <dbReference type="ARBA" id="ARBA00023114"/>
    </source>
</evidence>
<dbReference type="OrthoDB" id="7801681at2"/>
<keyword evidence="3 10" id="KW-1134">Transmembrane beta strand</keyword>
<keyword evidence="5 10" id="KW-0732">Signal</keyword>
<evidence type="ECO:0000313" key="12">
    <source>
        <dbReference type="Proteomes" id="UP000318801"/>
    </source>
</evidence>
<keyword evidence="12" id="KW-1185">Reference proteome</keyword>
<sequence>MNVKSLLLGSAAAVAAASGAYAADPVVVVEPVATNYVEVCDAFGKGYFYIPGTETCLDIGGYVRFQVDFVTSPSDQAAWDVFTKAHLAVSSKTDTELGVLTGDIELNAYAYGDGTSSKVELDQTYLGLGGFQAGYFTSYWDEGLIGEIDHLSGNTKFNSIRYVFLGDGYVAGLSVDALTPDMVDYTGNNDMAKLGVSGRVGFKAGGVGMKLDGGYDTYNEDGSLRLMSAFALGPGSLNLGAQYSSGFNAYANSFSWFSGTGYTKPDNLYSEWAVAAGYALKATDKLTITPAVQWTTAKADGISDKDYWEAGALFDYTIVDGFHAKLNLRYADLPDPIGDAFGGWFRLQRDF</sequence>
<protein>
    <recommendedName>
        <fullName evidence="10">Porin</fullName>
    </recommendedName>
</protein>
<dbReference type="RefSeq" id="WP_141147451.1">
    <property type="nucleotide sequence ID" value="NZ_VHLG01000001.1"/>
</dbReference>
<evidence type="ECO:0000256" key="1">
    <source>
        <dbReference type="ARBA" id="ARBA00009521"/>
    </source>
</evidence>
<dbReference type="Proteomes" id="UP000318801">
    <property type="component" value="Unassembled WGS sequence"/>
</dbReference>
<comment type="similarity">
    <text evidence="1 10">Belongs to the alphaproteobacteria porin family.</text>
</comment>
<keyword evidence="6 10" id="KW-0406">Ion transport</keyword>
<comment type="subcellular location">
    <subcellularLocation>
        <location evidence="10">Cell outer membrane</location>
        <topology evidence="10">Multi-pass membrane protein</topology>
    </subcellularLocation>
</comment>
<feature type="chain" id="PRO_5021513385" description="Porin" evidence="10">
    <location>
        <begin position="23"/>
        <end position="351"/>
    </location>
</feature>
<dbReference type="Pfam" id="PF02530">
    <property type="entry name" value="Porin_2"/>
    <property type="match status" value="1"/>
</dbReference>
<comment type="function">
    <text evidence="10">Forms passive diffusion pores that allow small molecular weight hydrophilic materials across the outer membrane.</text>
</comment>
<evidence type="ECO:0000256" key="10">
    <source>
        <dbReference type="RuleBase" id="RU364005"/>
    </source>
</evidence>
<reference evidence="11 12" key="1">
    <citation type="submission" date="2019-06" db="EMBL/GenBank/DDBJ databases">
        <authorList>
            <person name="Li M."/>
        </authorList>
    </citation>
    <scope>NUCLEOTIDE SEQUENCE [LARGE SCALE GENOMIC DNA]</scope>
    <source>
        <strain evidence="11 12">BGMRC2036</strain>
    </source>
</reference>
<comment type="domain">
    <text evidence="10">Consists of 16-stranded beta-barrel sheets, with large surface-exposed loops, that form a transmembrane pore at the center of each barrel. The pore is partially ocluded by a peptide loop that folds into the pore lumen.</text>
</comment>
<dbReference type="GO" id="GO:0006811">
    <property type="term" value="P:monoatomic ion transport"/>
    <property type="evidence" value="ECO:0007669"/>
    <property type="project" value="UniProtKB-KW"/>
</dbReference>
<feature type="signal peptide" evidence="10">
    <location>
        <begin position="1"/>
        <end position="22"/>
    </location>
</feature>
<evidence type="ECO:0000256" key="3">
    <source>
        <dbReference type="ARBA" id="ARBA00022452"/>
    </source>
</evidence>
<dbReference type="InterPro" id="IPR003684">
    <property type="entry name" value="Porin_alphabac"/>
</dbReference>
<keyword evidence="7 10" id="KW-0626">Porin</keyword>
<keyword evidence="2 10" id="KW-0813">Transport</keyword>
<dbReference type="SUPFAM" id="SSF56935">
    <property type="entry name" value="Porins"/>
    <property type="match status" value="1"/>
</dbReference>
<dbReference type="GO" id="GO:0015288">
    <property type="term" value="F:porin activity"/>
    <property type="evidence" value="ECO:0007669"/>
    <property type="project" value="UniProtKB-KW"/>
</dbReference>
<evidence type="ECO:0000256" key="8">
    <source>
        <dbReference type="ARBA" id="ARBA00023136"/>
    </source>
</evidence>